<accession>K3VW43</accession>
<dbReference type="OrthoDB" id="1405595at2759"/>
<dbReference type="PROSITE" id="PS50294">
    <property type="entry name" value="WD_REPEATS_REGION"/>
    <property type="match status" value="1"/>
</dbReference>
<dbReference type="Pfam" id="PF24883">
    <property type="entry name" value="NPHP3_N"/>
    <property type="match status" value="1"/>
</dbReference>
<dbReference type="eggNOG" id="KOG0271">
    <property type="taxonomic scope" value="Eukaryota"/>
</dbReference>
<dbReference type="Pfam" id="PF00400">
    <property type="entry name" value="WD40"/>
    <property type="match status" value="4"/>
</dbReference>
<keyword evidence="1 3" id="KW-0853">WD repeat</keyword>
<dbReference type="PROSITE" id="PS50837">
    <property type="entry name" value="NACHT"/>
    <property type="match status" value="1"/>
</dbReference>
<feature type="repeat" description="WD" evidence="3">
    <location>
        <begin position="959"/>
        <end position="1000"/>
    </location>
</feature>
<feature type="repeat" description="WD" evidence="3">
    <location>
        <begin position="917"/>
        <end position="958"/>
    </location>
</feature>
<dbReference type="InterPro" id="IPR015943">
    <property type="entry name" value="WD40/YVTN_repeat-like_dom_sf"/>
</dbReference>
<dbReference type="PANTHER" id="PTHR10039">
    <property type="entry name" value="AMELOGENIN"/>
    <property type="match status" value="1"/>
</dbReference>
<protein>
    <recommendedName>
        <fullName evidence="5">NACHT domain-containing protein</fullName>
    </recommendedName>
</protein>
<dbReference type="InterPro" id="IPR031359">
    <property type="entry name" value="NACHT_N"/>
</dbReference>
<dbReference type="InterPro" id="IPR001680">
    <property type="entry name" value="WD40_rpt"/>
</dbReference>
<evidence type="ECO:0000259" key="5">
    <source>
        <dbReference type="PROSITE" id="PS50837"/>
    </source>
</evidence>
<dbReference type="RefSeq" id="XP_009252109.1">
    <property type="nucleotide sequence ID" value="XM_009253834.1"/>
</dbReference>
<dbReference type="SMART" id="SM00320">
    <property type="entry name" value="WD40"/>
    <property type="match status" value="7"/>
</dbReference>
<feature type="domain" description="NACHT" evidence="5">
    <location>
        <begin position="377"/>
        <end position="524"/>
    </location>
</feature>
<evidence type="ECO:0000313" key="6">
    <source>
        <dbReference type="EMBL" id="EKJ79113.1"/>
    </source>
</evidence>
<evidence type="ECO:0000313" key="7">
    <source>
        <dbReference type="Proteomes" id="UP000007978"/>
    </source>
</evidence>
<dbReference type="InterPro" id="IPR007111">
    <property type="entry name" value="NACHT_NTPase"/>
</dbReference>
<comment type="caution">
    <text evidence="6">The sequence shown here is derived from an EMBL/GenBank/DDBJ whole genome shotgun (WGS) entry which is preliminary data.</text>
</comment>
<dbReference type="Pfam" id="PF17100">
    <property type="entry name" value="NACHT_N"/>
    <property type="match status" value="1"/>
</dbReference>
<dbReference type="Gene3D" id="2.130.10.10">
    <property type="entry name" value="YVTN repeat-like/Quinoprotein amine dehydrogenase"/>
    <property type="match status" value="2"/>
</dbReference>
<dbReference type="InterPro" id="IPR027417">
    <property type="entry name" value="P-loop_NTPase"/>
</dbReference>
<organism evidence="6 7">
    <name type="scientific">Fusarium pseudograminearum (strain CS3096)</name>
    <name type="common">Wheat and barley crown-rot fungus</name>
    <dbReference type="NCBI Taxonomy" id="1028729"/>
    <lineage>
        <taxon>Eukaryota</taxon>
        <taxon>Fungi</taxon>
        <taxon>Dikarya</taxon>
        <taxon>Ascomycota</taxon>
        <taxon>Pezizomycotina</taxon>
        <taxon>Sordariomycetes</taxon>
        <taxon>Hypocreomycetidae</taxon>
        <taxon>Hypocreales</taxon>
        <taxon>Nectriaceae</taxon>
        <taxon>Fusarium</taxon>
    </lineage>
</organism>
<sequence length="1518" mass="170068">MGGRHRFARLKNLFKTKTAEDESSTAPSPVSAPPPSIPRTIPIVETPPVEKQPEDDTERNKLQEELWNEAYNTLRDSGNKHIVEYEEILLSELKNDNPDITSLGTSYEERWQNMQLLVDIGLRKTEKEAKIYGKVNDGLQLFDTVRSLVTPAVSAVPQAAIPWVGVCFILEVFSNPAKQPGVHRAGLQHVLSRVNWYWNLAELLLQDNLEAKEDIGKTALSNLREELRKYVLDLYQKFLAYLIESVCYFQKNRATAFLKSVVYIDYWGGKLADIEVSEAEFERMSKKYNTTESRERLGNLVIGVKNIEKAIDRQTQQLQKINEDENNRVCFQDLYTTNPFFDKMQIEHDKGTPLPHCYSWIFLTEGFQTWQQDPNQRLLWIKGDPGKGKTMLLCGIIDRLDELTPNLISCFFCRATENYQNDATAVLRGLIWSLACQHPKLISHVRTQFDNIGRKAFDGPNKWQVLSNILKRMISDEENRVPEGTAIVIDALDECIKDNDKLLDLILEICADENSKVKWLVSSRNWVEIEDTFMDESISSRRVVLSLEDDEEVEQSIKNAVDAFVKYKVEELKKKKKHGEIPPEVNTIFTKKAGNTFLWVALACKRLESKDVEPWQILSILKDLPSGLRDLYRRMMQEVKDSSHVSQCRDILAVAALVYRPLSLAELSSSAQSLSQHANRLDALKRQVLRCKGFLVISDDVVSFVHQSAKDFLLEDQLAKEFVWEADHEELLSKSIRRNHRSILLTMLETMKKTLKYDIYNLQKPGAPIPLLDREDALDPLDPVEYACCYWADHISAFDDESASATLKFLKGSLLYWLEACSLLGEVVTAVLAIQKLQKLVIGTEYHELTSVLQDANRFVLYFKSAIEEFPLQTYASGLLFSPKSSVARQAFQQHTLETSWLSLPVPEDWDACVQTLEGHTSTVLNLAFSGNGKWLASASEDCTMRIWDAATGDCLQTMDYPYSQVQAVAFSPDSSCLVSASEGYEIDFWDTTSGEFKKSHSVETPGVLIIGLLFSPNGEWLASWSPESKVQIRDAKTGDCIYNITRHERVPIGPEIRCSFSSDSKRILIGSENPAIRDIVKCSWIGDTEISPDRLSTSGFSSDGTWVGHVYGEQGHSIWNISDNGSERKMDILGEDGYGLPPSGQYPTDRPLPTSQRPSAFSADGKQIATCTEYPSRLAIIDTTTGDVAYSDVRSFQATASGLPKAMAWSIDSQWLAVGGAEGNGQITIWDPKAIKTASKSNEIRKRIHTMALSADGQSLALGSEDGIVEIEDLARPGNSVLTLEEHKSAILGIVFSPSGNMLATQCASHVKIWDIKAAGKCVQTFEAGPIDVRFIDTSFWPMAFSANDSQFAFGKGEEMIEVHDLANQSMFELQMEHLSSLEFSPDGLSLAAGNQVENIQIWDLQTKDVHKQVSGPGSQMSLLTEQGRLIPERWSQESGTQDAGTENNDTGAVPLVTKGYGVGFSDAWLTKDGERLVWLPSEYRSSSNFQGHVLVTDAVVAIRNSSGQLLMFGFGD</sequence>
<evidence type="ECO:0000256" key="2">
    <source>
        <dbReference type="ARBA" id="ARBA00022737"/>
    </source>
</evidence>
<dbReference type="HOGENOM" id="CLU_000288_6_16_1"/>
<dbReference type="Proteomes" id="UP000007978">
    <property type="component" value="Chromosome 1"/>
</dbReference>
<dbReference type="SUPFAM" id="SSF52540">
    <property type="entry name" value="P-loop containing nucleoside triphosphate hydrolases"/>
    <property type="match status" value="1"/>
</dbReference>
<dbReference type="PROSITE" id="PS50082">
    <property type="entry name" value="WD_REPEATS_2"/>
    <property type="match status" value="3"/>
</dbReference>
<dbReference type="InterPro" id="IPR011047">
    <property type="entry name" value="Quinoprotein_ADH-like_sf"/>
</dbReference>
<dbReference type="PANTHER" id="PTHR10039:SF17">
    <property type="entry name" value="FUNGAL STAND N-TERMINAL GOODBYE DOMAIN-CONTAINING PROTEIN-RELATED"/>
    <property type="match status" value="1"/>
</dbReference>
<dbReference type="Gene3D" id="3.40.50.300">
    <property type="entry name" value="P-loop containing nucleotide triphosphate hydrolases"/>
    <property type="match status" value="1"/>
</dbReference>
<keyword evidence="7" id="KW-1185">Reference proteome</keyword>
<feature type="repeat" description="WD" evidence="3">
    <location>
        <begin position="1373"/>
        <end position="1414"/>
    </location>
</feature>
<name>K3VW43_FUSPC</name>
<keyword evidence="2" id="KW-0677">Repeat</keyword>
<evidence type="ECO:0000256" key="3">
    <source>
        <dbReference type="PROSITE-ProRule" id="PRU00221"/>
    </source>
</evidence>
<dbReference type="InterPro" id="IPR054471">
    <property type="entry name" value="GPIID_WHD"/>
</dbReference>
<evidence type="ECO:0000256" key="4">
    <source>
        <dbReference type="SAM" id="MobiDB-lite"/>
    </source>
</evidence>
<dbReference type="SUPFAM" id="SSF50998">
    <property type="entry name" value="Quinoprotein alcohol dehydrogenase-like"/>
    <property type="match status" value="1"/>
</dbReference>
<feature type="region of interest" description="Disordered" evidence="4">
    <location>
        <begin position="14"/>
        <end position="59"/>
    </location>
</feature>
<proteinExistence type="predicted"/>
<dbReference type="KEGG" id="fpu:FPSE_00714"/>
<evidence type="ECO:0000256" key="1">
    <source>
        <dbReference type="ARBA" id="ARBA00022574"/>
    </source>
</evidence>
<dbReference type="Pfam" id="PF22939">
    <property type="entry name" value="WHD_GPIID"/>
    <property type="match status" value="1"/>
</dbReference>
<dbReference type="GeneID" id="20359334"/>
<dbReference type="InterPro" id="IPR056884">
    <property type="entry name" value="NPHP3-like_N"/>
</dbReference>
<dbReference type="InterPro" id="IPR019775">
    <property type="entry name" value="WD40_repeat_CS"/>
</dbReference>
<dbReference type="SUPFAM" id="SSF82171">
    <property type="entry name" value="DPP6 N-terminal domain-like"/>
    <property type="match status" value="1"/>
</dbReference>
<gene>
    <name evidence="6" type="ORF">FPSE_00714</name>
</gene>
<reference evidence="6 7" key="1">
    <citation type="journal article" date="2012" name="PLoS Pathog.">
        <title>Comparative pathogenomics reveals horizontally acquired novel virulence genes in fungi infecting cereal hosts.</title>
        <authorList>
            <person name="Gardiner D.M."/>
            <person name="McDonald M.C."/>
            <person name="Covarelli L."/>
            <person name="Solomon P.S."/>
            <person name="Rusu A.G."/>
            <person name="Marshall M."/>
            <person name="Kazan K."/>
            <person name="Chakraborty S."/>
            <person name="McDonald B.A."/>
            <person name="Manners J.M."/>
        </authorList>
    </citation>
    <scope>NUCLEOTIDE SEQUENCE [LARGE SCALE GENOMIC DNA]</scope>
    <source>
        <strain evidence="6 7">CS3096</strain>
    </source>
</reference>
<dbReference type="PROSITE" id="PS00678">
    <property type="entry name" value="WD_REPEATS_1"/>
    <property type="match status" value="1"/>
</dbReference>
<dbReference type="EMBL" id="AFNW01000014">
    <property type="protein sequence ID" value="EKJ79113.1"/>
    <property type="molecule type" value="Genomic_DNA"/>
</dbReference>